<sequence>MKNYWLKRWAVCFVLILLVVGIPLRAGQVSTFIATEKASALVQEGMADQSQGRYKQAYQAYKAAHDKKEDLGAALLATLLYQGLGVKADPFEAKTLFESVLRNGKDYTTILVAHLGLAGMISKGIRHEQRP</sequence>
<dbReference type="RefSeq" id="WP_176485255.1">
    <property type="nucleotide sequence ID" value="NZ_AP023036.1"/>
</dbReference>
<evidence type="ECO:0000313" key="1">
    <source>
        <dbReference type="EMBL" id="BCD46157.1"/>
    </source>
</evidence>
<evidence type="ECO:0000313" key="2">
    <source>
        <dbReference type="Proteomes" id="UP000509742"/>
    </source>
</evidence>
<dbReference type="InterPro" id="IPR011990">
    <property type="entry name" value="TPR-like_helical_dom_sf"/>
</dbReference>
<accession>A0ABM7L091</accession>
<evidence type="ECO:0008006" key="3">
    <source>
        <dbReference type="Google" id="ProtNLM"/>
    </source>
</evidence>
<proteinExistence type="predicted"/>
<dbReference type="Gene3D" id="1.25.40.10">
    <property type="entry name" value="Tetratricopeptide repeat domain"/>
    <property type="match status" value="1"/>
</dbReference>
<gene>
    <name evidence="1" type="ORF">NHP190020_11960</name>
</gene>
<dbReference type="SUPFAM" id="SSF81901">
    <property type="entry name" value="HCP-like"/>
    <property type="match status" value="1"/>
</dbReference>
<dbReference type="Proteomes" id="UP000509742">
    <property type="component" value="Chromosome"/>
</dbReference>
<name>A0ABM7L091_9HELI</name>
<reference evidence="1 2" key="1">
    <citation type="submission" date="2020-04" db="EMBL/GenBank/DDBJ databases">
        <title>Genomic analysis of gastric non-Helicobacter pylori Helicobacters isolated in Japan.</title>
        <authorList>
            <person name="Suzuki M."/>
            <person name="Rimbara E."/>
        </authorList>
    </citation>
    <scope>NUCLEOTIDE SEQUENCE [LARGE SCALE GENOMIC DNA]</scope>
    <source>
        <strain evidence="1 2">NHP19-0020</strain>
    </source>
</reference>
<keyword evidence="2" id="KW-1185">Reference proteome</keyword>
<dbReference type="EMBL" id="AP023036">
    <property type="protein sequence ID" value="BCD46157.1"/>
    <property type="molecule type" value="Genomic_DNA"/>
</dbReference>
<protein>
    <recommendedName>
        <fullName evidence="3">Beta-lactamase</fullName>
    </recommendedName>
</protein>
<organism evidence="1 2">
    <name type="scientific">Helicobacter suis</name>
    <dbReference type="NCBI Taxonomy" id="104628"/>
    <lineage>
        <taxon>Bacteria</taxon>
        <taxon>Pseudomonadati</taxon>
        <taxon>Campylobacterota</taxon>
        <taxon>Epsilonproteobacteria</taxon>
        <taxon>Campylobacterales</taxon>
        <taxon>Helicobacteraceae</taxon>
        <taxon>Helicobacter</taxon>
    </lineage>
</organism>